<dbReference type="NCBIfam" id="NF033418">
    <property type="entry name" value="T6SS_TagK"/>
    <property type="match status" value="1"/>
</dbReference>
<reference evidence="2" key="2">
    <citation type="submission" date="2020-11" db="EMBL/GenBank/DDBJ databases">
        <authorList>
            <consortium name="NCBI Pathogen Detection Project"/>
        </authorList>
    </citation>
    <scope>NUCLEOTIDE SEQUENCE</scope>
    <source>
        <strain evidence="2">YDC697-2</strain>
    </source>
</reference>
<dbReference type="NCBIfam" id="NF033419">
    <property type="entry name" value="T6SS_TagK_dom"/>
    <property type="match status" value="1"/>
</dbReference>
<gene>
    <name evidence="2" type="primary">tagK</name>
    <name evidence="2" type="ORF">I8Y00_004743</name>
</gene>
<feature type="compositionally biased region" description="Basic and acidic residues" evidence="1">
    <location>
        <begin position="294"/>
        <end position="303"/>
    </location>
</feature>
<dbReference type="EMBL" id="DACSDU010000030">
    <property type="protein sequence ID" value="HAT1588343.1"/>
    <property type="molecule type" value="Genomic_DNA"/>
</dbReference>
<dbReference type="KEGG" id="cfar:CI104_05565"/>
<dbReference type="OrthoDB" id="6629222at2"/>
<evidence type="ECO:0000256" key="1">
    <source>
        <dbReference type="SAM" id="MobiDB-lite"/>
    </source>
</evidence>
<reference evidence="2" key="1">
    <citation type="journal article" date="2018" name="Genome Biol.">
        <title>SKESA: strategic k-mer extension for scrupulous assemblies.</title>
        <authorList>
            <person name="Souvorov A."/>
            <person name="Agarwala R."/>
            <person name="Lipman D.J."/>
        </authorList>
    </citation>
    <scope>NUCLEOTIDE SEQUENCE</scope>
    <source>
        <strain evidence="2">YDC697-2</strain>
    </source>
</reference>
<dbReference type="RefSeq" id="WP_094464931.1">
    <property type="nucleotide sequence ID" value="NZ_CABMNX010000001.1"/>
</dbReference>
<evidence type="ECO:0000313" key="2">
    <source>
        <dbReference type="EMBL" id="HAT1588343.1"/>
    </source>
</evidence>
<sequence>MKSENIWILQKIQAQGIVDNTVYTAGTQIAFTIEAPHIPVFEMNENTDIALSLIRHEEAWWIINYSDEYCCTVNDQILESHRRMRLNEEDVIEWGLSTWRLVRQHTFPQVADSENAQPLSAAPPEAMTEYLDLDWFKRQQLNPQNPFDIIPAHGATAAEGASITGNTLTQLYHEYQQALLPPVKEARSRTDLFAQNIASTQDLASLRDRAAEAGTLQDMVTGEMSIDVILNVLDATGDDETPWPAMDRVPDILHLLSPDQTRQTSHHDILPDLTQREHRIIGIDSHYRVSPSYEKGKPSHEEK</sequence>
<comment type="caution">
    <text evidence="2">The sequence shown here is derived from an EMBL/GenBank/DDBJ whole genome shotgun (WGS) entry which is preliminary data.</text>
</comment>
<proteinExistence type="predicted"/>
<protein>
    <submittedName>
        <fullName evidence="2">Type VI secretion system-associated protein TagK</fullName>
    </submittedName>
</protein>
<dbReference type="InterPro" id="IPR047914">
    <property type="entry name" value="TagK-like_C"/>
</dbReference>
<accession>A0A8H9TXV7</accession>
<organism evidence="2">
    <name type="scientific">Citrobacter farmeri</name>
    <dbReference type="NCBI Taxonomy" id="67824"/>
    <lineage>
        <taxon>Bacteria</taxon>
        <taxon>Pseudomonadati</taxon>
        <taxon>Pseudomonadota</taxon>
        <taxon>Gammaproteobacteria</taxon>
        <taxon>Enterobacterales</taxon>
        <taxon>Enterobacteriaceae</taxon>
        <taxon>Citrobacter</taxon>
    </lineage>
</organism>
<dbReference type="Proteomes" id="UP000864563">
    <property type="component" value="Unassembled WGS sequence"/>
</dbReference>
<name>A0A8H9TXV7_9ENTR</name>
<dbReference type="AlphaFoldDB" id="A0A8H9TXV7"/>
<feature type="region of interest" description="Disordered" evidence="1">
    <location>
        <begin position="284"/>
        <end position="303"/>
    </location>
</feature>